<evidence type="ECO:0000256" key="1">
    <source>
        <dbReference type="SAM" id="Coils"/>
    </source>
</evidence>
<accession>A0AAD4MIT9</accession>
<comment type="caution">
    <text evidence="4">The sequence shown here is derived from an EMBL/GenBank/DDBJ whole genome shotgun (WGS) entry which is preliminary data.</text>
</comment>
<keyword evidence="5" id="KW-1185">Reference proteome</keyword>
<reference evidence="4" key="1">
    <citation type="submission" date="2022-01" db="EMBL/GenBank/DDBJ databases">
        <title>Genome Sequence Resource for Two Populations of Ditylenchus destructor, the Migratory Endoparasitic Phytonematode.</title>
        <authorList>
            <person name="Zhang H."/>
            <person name="Lin R."/>
            <person name="Xie B."/>
        </authorList>
    </citation>
    <scope>NUCLEOTIDE SEQUENCE</scope>
    <source>
        <strain evidence="4">BazhouSP</strain>
    </source>
</reference>
<keyword evidence="3" id="KW-0732">Signal</keyword>
<evidence type="ECO:0000256" key="3">
    <source>
        <dbReference type="SAM" id="SignalP"/>
    </source>
</evidence>
<protein>
    <submittedName>
        <fullName evidence="4">Uncharacterized protein</fullName>
    </submittedName>
</protein>
<feature type="transmembrane region" description="Helical" evidence="2">
    <location>
        <begin position="204"/>
        <end position="225"/>
    </location>
</feature>
<keyword evidence="2" id="KW-1133">Transmembrane helix</keyword>
<gene>
    <name evidence="4" type="ORF">DdX_19852</name>
</gene>
<feature type="coiled-coil region" evidence="1">
    <location>
        <begin position="32"/>
        <end position="59"/>
    </location>
</feature>
<evidence type="ECO:0000313" key="4">
    <source>
        <dbReference type="EMBL" id="KAI1694923.1"/>
    </source>
</evidence>
<proteinExistence type="predicted"/>
<name>A0AAD4MIT9_9BILA</name>
<keyword evidence="1" id="KW-0175">Coiled coil</keyword>
<organism evidence="4 5">
    <name type="scientific">Ditylenchus destructor</name>
    <dbReference type="NCBI Taxonomy" id="166010"/>
    <lineage>
        <taxon>Eukaryota</taxon>
        <taxon>Metazoa</taxon>
        <taxon>Ecdysozoa</taxon>
        <taxon>Nematoda</taxon>
        <taxon>Chromadorea</taxon>
        <taxon>Rhabditida</taxon>
        <taxon>Tylenchina</taxon>
        <taxon>Tylenchomorpha</taxon>
        <taxon>Sphaerularioidea</taxon>
        <taxon>Anguinidae</taxon>
        <taxon>Anguininae</taxon>
        <taxon>Ditylenchus</taxon>
    </lineage>
</organism>
<evidence type="ECO:0000313" key="5">
    <source>
        <dbReference type="Proteomes" id="UP001201812"/>
    </source>
</evidence>
<evidence type="ECO:0000256" key="2">
    <source>
        <dbReference type="SAM" id="Phobius"/>
    </source>
</evidence>
<feature type="signal peptide" evidence="3">
    <location>
        <begin position="1"/>
        <end position="19"/>
    </location>
</feature>
<feature type="chain" id="PRO_5042203277" evidence="3">
    <location>
        <begin position="20"/>
        <end position="243"/>
    </location>
</feature>
<dbReference type="AlphaFoldDB" id="A0AAD4MIT9"/>
<dbReference type="EMBL" id="JAKKPZ010000458">
    <property type="protein sequence ID" value="KAI1694923.1"/>
    <property type="molecule type" value="Genomic_DNA"/>
</dbReference>
<keyword evidence="2" id="KW-0812">Transmembrane</keyword>
<sequence length="243" mass="27415">MIALLLLAFIHFLLFNAAGAPDLKTGALSEDANAENELVKALTQAVTETENEIVEMKKVVPITNDAVQKLDQKPNELRALLKEQGKSDQEKLDEVREKWHNEIDPLIDQIPLSKPATDHPSAAVNELITAQQQCETQQACDKDKFKRAWTKFKNNLKPNSSEKAKEKALSQIAHLRRLVNFVLKRKDSQKGRKRVKRGGEAVCILPMAIIFIIVFIICQILKVFFCLIGEIPGLPTCDTYWVM</sequence>
<keyword evidence="2" id="KW-0472">Membrane</keyword>
<dbReference type="Proteomes" id="UP001201812">
    <property type="component" value="Unassembled WGS sequence"/>
</dbReference>